<evidence type="ECO:0000313" key="3">
    <source>
        <dbReference type="Proteomes" id="UP000031972"/>
    </source>
</evidence>
<gene>
    <name evidence="2" type="ORF">KR50_13690</name>
</gene>
<comment type="caution">
    <text evidence="2">The sequence shown here is derived from an EMBL/GenBank/DDBJ whole genome shotgun (WGS) entry which is preliminary data.</text>
</comment>
<evidence type="ECO:0000313" key="2">
    <source>
        <dbReference type="EMBL" id="KIL48333.1"/>
    </source>
</evidence>
<dbReference type="SUPFAM" id="SSF53067">
    <property type="entry name" value="Actin-like ATPase domain"/>
    <property type="match status" value="2"/>
</dbReference>
<organism evidence="2 3">
    <name type="scientific">Jeotgalibacillus campisalis</name>
    <dbReference type="NCBI Taxonomy" id="220754"/>
    <lineage>
        <taxon>Bacteria</taxon>
        <taxon>Bacillati</taxon>
        <taxon>Bacillota</taxon>
        <taxon>Bacilli</taxon>
        <taxon>Bacillales</taxon>
        <taxon>Caryophanaceae</taxon>
        <taxon>Jeotgalibacillus</taxon>
    </lineage>
</organism>
<protein>
    <recommendedName>
        <fullName evidence="1">Gcp-like domain-containing protein</fullName>
    </recommendedName>
</protein>
<dbReference type="PANTHER" id="PTHR11735:SF11">
    <property type="entry name" value="TRNA THREONYLCARBAMOYLADENOSINE BIOSYNTHESIS PROTEIN TSAB"/>
    <property type="match status" value="1"/>
</dbReference>
<proteinExistence type="predicted"/>
<dbReference type="PANTHER" id="PTHR11735">
    <property type="entry name" value="TRNA N6-ADENOSINE THREONYLCARBAMOYLTRANSFERASE"/>
    <property type="match status" value="1"/>
</dbReference>
<feature type="domain" description="Gcp-like" evidence="1">
    <location>
        <begin position="23"/>
        <end position="224"/>
    </location>
</feature>
<keyword evidence="3" id="KW-1185">Reference proteome</keyword>
<dbReference type="Pfam" id="PF00814">
    <property type="entry name" value="TsaD"/>
    <property type="match status" value="1"/>
</dbReference>
<dbReference type="OrthoDB" id="9784166at2"/>
<dbReference type="CDD" id="cd24032">
    <property type="entry name" value="ASKHA_NBD_TsaB"/>
    <property type="match status" value="1"/>
</dbReference>
<evidence type="ECO:0000259" key="1">
    <source>
        <dbReference type="Pfam" id="PF00814"/>
    </source>
</evidence>
<dbReference type="GO" id="GO:0002949">
    <property type="term" value="P:tRNA threonylcarbamoyladenosine modification"/>
    <property type="evidence" value="ECO:0007669"/>
    <property type="project" value="InterPro"/>
</dbReference>
<dbReference type="InterPro" id="IPR043129">
    <property type="entry name" value="ATPase_NBD"/>
</dbReference>
<dbReference type="PATRIC" id="fig|220754.4.peg.1394"/>
<dbReference type="Gene3D" id="3.30.420.40">
    <property type="match status" value="2"/>
</dbReference>
<reference evidence="2 3" key="1">
    <citation type="submission" date="2015-01" db="EMBL/GenBank/DDBJ databases">
        <title>Jeotgalibacillus campisalis genome sequencing.</title>
        <authorList>
            <person name="Goh K.M."/>
            <person name="Chan K.-G."/>
            <person name="Yaakop A.S."/>
            <person name="Ee R."/>
            <person name="Gan H.M."/>
            <person name="Chan C.S."/>
        </authorList>
    </citation>
    <scope>NUCLEOTIDE SEQUENCE [LARGE SCALE GENOMIC DNA]</scope>
    <source>
        <strain evidence="2 3">SF-57</strain>
    </source>
</reference>
<dbReference type="InterPro" id="IPR022496">
    <property type="entry name" value="T6A_TsaB"/>
</dbReference>
<dbReference type="InterPro" id="IPR000905">
    <property type="entry name" value="Gcp-like_dom"/>
</dbReference>
<dbReference type="EMBL" id="JXRR01000013">
    <property type="protein sequence ID" value="KIL48333.1"/>
    <property type="molecule type" value="Genomic_DNA"/>
</dbReference>
<dbReference type="RefSeq" id="WP_041056406.1">
    <property type="nucleotide sequence ID" value="NZ_JXRR01000013.1"/>
</dbReference>
<name>A0A0C2VWH5_9BACL</name>
<dbReference type="GO" id="GO:0005829">
    <property type="term" value="C:cytosol"/>
    <property type="evidence" value="ECO:0007669"/>
    <property type="project" value="TreeGrafter"/>
</dbReference>
<dbReference type="AlphaFoldDB" id="A0A0C2VWH5"/>
<dbReference type="NCBIfam" id="TIGR03725">
    <property type="entry name" value="T6A_YeaZ"/>
    <property type="match status" value="1"/>
</dbReference>
<sequence>MNVLVIDTSNIPLSIAVLTEQTVIAETIINSKKNHSLQAMPAIESMLRSVDLSPKDLTRIVVAKGPGSYTGVRIGVTLAKTLAWTLSIPLVAVSSLAALTGAGRYFDGYICPVFNARRGQAYTGLYAYKDQELVQVKEDLNGLMEDWLNELSLMDRKILFTGQDAAVFRELIIEKLGDRAVFATITENMPRAAELGLIGMNMEPGNVHDVVPNYIRMAEAETKWLQQQKKVDANDR</sequence>
<accession>A0A0C2VWH5</accession>
<dbReference type="Proteomes" id="UP000031972">
    <property type="component" value="Unassembled WGS sequence"/>
</dbReference>